<feature type="domain" description="Programmed cell death protein 2 C-terminal" evidence="2">
    <location>
        <begin position="291"/>
        <end position="427"/>
    </location>
</feature>
<evidence type="ECO:0000256" key="1">
    <source>
        <dbReference type="SAM" id="MobiDB-lite"/>
    </source>
</evidence>
<dbReference type="GO" id="GO:0005737">
    <property type="term" value="C:cytoplasm"/>
    <property type="evidence" value="ECO:0007669"/>
    <property type="project" value="InterPro"/>
</dbReference>
<dbReference type="AlphaFoldDB" id="A0A232LTE4"/>
<dbReference type="PANTHER" id="PTHR47524:SF1">
    <property type="entry name" value="20S RRNA ACCUMULATION PROTEIN 4"/>
    <property type="match status" value="1"/>
</dbReference>
<dbReference type="Pfam" id="PF04194">
    <property type="entry name" value="PDCD2_C"/>
    <property type="match status" value="1"/>
</dbReference>
<gene>
    <name evidence="3" type="ORF">Egran_04785</name>
</gene>
<feature type="region of interest" description="Disordered" evidence="1">
    <location>
        <begin position="161"/>
        <end position="198"/>
    </location>
</feature>
<dbReference type="GO" id="GO:0030490">
    <property type="term" value="P:maturation of SSU-rRNA"/>
    <property type="evidence" value="ECO:0007669"/>
    <property type="project" value="TreeGrafter"/>
</dbReference>
<comment type="caution">
    <text evidence="3">The sequence shown here is derived from an EMBL/GenBank/DDBJ whole genome shotgun (WGS) entry which is preliminary data.</text>
</comment>
<sequence>MDQYDSDSSGLEDAGDYTETGVLLGFPSKEPTDDTISHLGGWPTWLDEKTPPGNFANCKACGKPMLLLLQLHGDLPEYFPNDERRLYIFGCPRKACSRKAGSVRAIRAVRKLEIPPRLAQQDRGPGSKGQEERTPKEDLGARLFGTTSSTSSLTANLNPFSTSCSPTPSTNDLFPPISPPSNLAAKPQQNHSPSPFTVSNLSETFAEKARLSSLPLPSAPVVAGPALPWPAQSAFPHPYPEYHLDAEYETLSRPSTSSIPSDATIQNLEEEGNQSSSTTADSRDTFESTLDRSFLRFSTRLSHNPEQVLRYEFCGFPLLYSPADAVGRLFDQRHPQQKGSSSRVASGIIAASRIPRCESCGRERVFELQLVPHAISVLEEGREGIGLGKDDTGMEWGTIILAVCSRNCGPAQVGVPGWHEEWVGVQWEEVIR</sequence>
<proteinExistence type="predicted"/>
<feature type="compositionally biased region" description="Polar residues" evidence="1">
    <location>
        <begin position="187"/>
        <end position="198"/>
    </location>
</feature>
<keyword evidence="4" id="KW-1185">Reference proteome</keyword>
<feature type="region of interest" description="Disordered" evidence="1">
    <location>
        <begin position="114"/>
        <end position="139"/>
    </location>
</feature>
<evidence type="ECO:0000313" key="4">
    <source>
        <dbReference type="Proteomes" id="UP000243515"/>
    </source>
</evidence>
<dbReference type="Proteomes" id="UP000243515">
    <property type="component" value="Unassembled WGS sequence"/>
</dbReference>
<feature type="compositionally biased region" description="Basic and acidic residues" evidence="1">
    <location>
        <begin position="129"/>
        <end position="139"/>
    </location>
</feature>
<accession>A0A232LTE4</accession>
<dbReference type="InterPro" id="IPR007320">
    <property type="entry name" value="PDCD2_C"/>
</dbReference>
<reference evidence="3 4" key="1">
    <citation type="journal article" date="2015" name="Environ. Microbiol.">
        <title>Metagenome sequence of Elaphomyces granulatus from sporocarp tissue reveals Ascomycota ectomycorrhizal fingerprints of genome expansion and a Proteobacteria-rich microbiome.</title>
        <authorList>
            <person name="Quandt C.A."/>
            <person name="Kohler A."/>
            <person name="Hesse C.N."/>
            <person name="Sharpton T.J."/>
            <person name="Martin F."/>
            <person name="Spatafora J.W."/>
        </authorList>
    </citation>
    <scope>NUCLEOTIDE SEQUENCE [LARGE SCALE GENOMIC DNA]</scope>
    <source>
        <strain evidence="3 4">OSC145934</strain>
    </source>
</reference>
<organism evidence="3 4">
    <name type="scientific">Elaphomyces granulatus</name>
    <dbReference type="NCBI Taxonomy" id="519963"/>
    <lineage>
        <taxon>Eukaryota</taxon>
        <taxon>Fungi</taxon>
        <taxon>Dikarya</taxon>
        <taxon>Ascomycota</taxon>
        <taxon>Pezizomycotina</taxon>
        <taxon>Eurotiomycetes</taxon>
        <taxon>Eurotiomycetidae</taxon>
        <taxon>Eurotiales</taxon>
        <taxon>Elaphomycetaceae</taxon>
        <taxon>Elaphomyces</taxon>
    </lineage>
</organism>
<evidence type="ECO:0000259" key="2">
    <source>
        <dbReference type="Pfam" id="PF04194"/>
    </source>
</evidence>
<name>A0A232LTE4_9EURO</name>
<protein>
    <recommendedName>
        <fullName evidence="2">Programmed cell death protein 2 C-terminal domain-containing protein</fullName>
    </recommendedName>
</protein>
<evidence type="ECO:0000313" key="3">
    <source>
        <dbReference type="EMBL" id="OXV07451.1"/>
    </source>
</evidence>
<dbReference type="PANTHER" id="PTHR47524">
    <property type="entry name" value="20S RRNA ACCUMULATION PROTEIN 4"/>
    <property type="match status" value="1"/>
</dbReference>
<dbReference type="OrthoDB" id="443682at2759"/>
<feature type="compositionally biased region" description="Low complexity" evidence="1">
    <location>
        <begin position="161"/>
        <end position="170"/>
    </location>
</feature>
<dbReference type="EMBL" id="NPHW01004848">
    <property type="protein sequence ID" value="OXV07451.1"/>
    <property type="molecule type" value="Genomic_DNA"/>
</dbReference>